<dbReference type="AlphaFoldDB" id="A0A1I2HH12"/>
<dbReference type="EMBL" id="FOMW01000052">
    <property type="protein sequence ID" value="SFF28818.1"/>
    <property type="molecule type" value="Genomic_DNA"/>
</dbReference>
<keyword evidence="2" id="KW-1185">Reference proteome</keyword>
<evidence type="ECO:0000313" key="1">
    <source>
        <dbReference type="EMBL" id="SFF28818.1"/>
    </source>
</evidence>
<evidence type="ECO:0000313" key="2">
    <source>
        <dbReference type="Proteomes" id="UP000198977"/>
    </source>
</evidence>
<reference evidence="1 2" key="1">
    <citation type="submission" date="2016-10" db="EMBL/GenBank/DDBJ databases">
        <authorList>
            <person name="de Groot N.N."/>
        </authorList>
    </citation>
    <scope>NUCLEOTIDE SEQUENCE [LARGE SCALE GENOMIC DNA]</scope>
    <source>
        <strain evidence="1 2">DSM 11443</strain>
    </source>
</reference>
<dbReference type="Proteomes" id="UP000198977">
    <property type="component" value="Unassembled WGS sequence"/>
</dbReference>
<dbReference type="STRING" id="74348.SAMN04488523_1523"/>
<sequence>MMPAMTKLGSQREKQLFELWNGIDLFLVKGRLWSTHVAYQLPRNTILLMRRKPRWQNFPTRKEKASYVCPDKNCVRVSVMI</sequence>
<gene>
    <name evidence="1" type="ORF">SAMN04488523_1523</name>
</gene>
<protein>
    <submittedName>
        <fullName evidence="1">Uncharacterized protein</fullName>
    </submittedName>
</protein>
<accession>A0A1I2HH12</accession>
<proteinExistence type="predicted"/>
<organism evidence="1 2">
    <name type="scientific">Sulfitobacter brevis</name>
    <dbReference type="NCBI Taxonomy" id="74348"/>
    <lineage>
        <taxon>Bacteria</taxon>
        <taxon>Pseudomonadati</taxon>
        <taxon>Pseudomonadota</taxon>
        <taxon>Alphaproteobacteria</taxon>
        <taxon>Rhodobacterales</taxon>
        <taxon>Roseobacteraceae</taxon>
        <taxon>Sulfitobacter</taxon>
    </lineage>
</organism>
<name>A0A1I2HH12_9RHOB</name>